<dbReference type="GO" id="GO:0032259">
    <property type="term" value="P:methylation"/>
    <property type="evidence" value="ECO:0007669"/>
    <property type="project" value="UniProtKB-KW"/>
</dbReference>
<feature type="domain" description="O-methyltransferase C-terminal" evidence="4">
    <location>
        <begin position="166"/>
        <end position="315"/>
    </location>
</feature>
<dbReference type="GO" id="GO:0008171">
    <property type="term" value="F:O-methyltransferase activity"/>
    <property type="evidence" value="ECO:0007669"/>
    <property type="project" value="InterPro"/>
</dbReference>
<dbReference type="EMBL" id="BNEE01000010">
    <property type="protein sequence ID" value="GHI90342.1"/>
    <property type="molecule type" value="Genomic_DNA"/>
</dbReference>
<dbReference type="PANTHER" id="PTHR43712:SF2">
    <property type="entry name" value="O-METHYLTRANSFERASE CICE"/>
    <property type="match status" value="1"/>
</dbReference>
<keyword evidence="1" id="KW-0489">Methyltransferase</keyword>
<accession>A0A919H4N0</accession>
<keyword evidence="2" id="KW-0808">Transferase</keyword>
<evidence type="ECO:0000313" key="7">
    <source>
        <dbReference type="EMBL" id="GHI90342.1"/>
    </source>
</evidence>
<evidence type="ECO:0000256" key="1">
    <source>
        <dbReference type="ARBA" id="ARBA00022603"/>
    </source>
</evidence>
<dbReference type="SUPFAM" id="SSF46785">
    <property type="entry name" value="Winged helix' DNA-binding domain"/>
    <property type="match status" value="1"/>
</dbReference>
<dbReference type="SUPFAM" id="SSF53335">
    <property type="entry name" value="S-adenosyl-L-methionine-dependent methyltransferases"/>
    <property type="match status" value="1"/>
</dbReference>
<protein>
    <submittedName>
        <fullName evidence="7">O-methyltransferase</fullName>
    </submittedName>
</protein>
<dbReference type="Gene3D" id="3.40.50.150">
    <property type="entry name" value="Vaccinia Virus protein VP39"/>
    <property type="match status" value="1"/>
</dbReference>
<dbReference type="InterPro" id="IPR001077">
    <property type="entry name" value="COMT_C"/>
</dbReference>
<organism evidence="7 9">
    <name type="scientific">Streptomyces xanthophaeus</name>
    <dbReference type="NCBI Taxonomy" id="67385"/>
    <lineage>
        <taxon>Bacteria</taxon>
        <taxon>Bacillati</taxon>
        <taxon>Actinomycetota</taxon>
        <taxon>Actinomycetes</taxon>
        <taxon>Kitasatosporales</taxon>
        <taxon>Streptomycetaceae</taxon>
        <taxon>Streptomyces</taxon>
    </lineage>
</organism>
<dbReference type="Gene3D" id="1.10.10.10">
    <property type="entry name" value="Winged helix-like DNA-binding domain superfamily/Winged helix DNA-binding domain"/>
    <property type="match status" value="1"/>
</dbReference>
<evidence type="ECO:0000313" key="8">
    <source>
        <dbReference type="EMBL" id="GHI90508.1"/>
    </source>
</evidence>
<dbReference type="PROSITE" id="PS51683">
    <property type="entry name" value="SAM_OMT_II"/>
    <property type="match status" value="1"/>
</dbReference>
<dbReference type="EMBL" id="BNEE01000013">
    <property type="protein sequence ID" value="GHI90508.1"/>
    <property type="molecule type" value="Genomic_DNA"/>
</dbReference>
<evidence type="ECO:0000259" key="4">
    <source>
        <dbReference type="Pfam" id="PF00891"/>
    </source>
</evidence>
<dbReference type="InterPro" id="IPR036388">
    <property type="entry name" value="WH-like_DNA-bd_sf"/>
</dbReference>
<reference evidence="7" key="1">
    <citation type="submission" date="2020-09" db="EMBL/GenBank/DDBJ databases">
        <title>Whole genome shotgun sequence of Streptomyces xanthophaeus NBRC 12829.</title>
        <authorList>
            <person name="Komaki H."/>
            <person name="Tamura T."/>
        </authorList>
    </citation>
    <scope>NUCLEOTIDE SEQUENCE</scope>
    <source>
        <strain evidence="7">NBRC 12829</strain>
    </source>
</reference>
<dbReference type="InterPro" id="IPR029063">
    <property type="entry name" value="SAM-dependent_MTases_sf"/>
</dbReference>
<keyword evidence="3" id="KW-0949">S-adenosyl-L-methionine</keyword>
<dbReference type="OrthoDB" id="582216at2"/>
<dbReference type="InterPro" id="IPR016461">
    <property type="entry name" value="COMT-like"/>
</dbReference>
<keyword evidence="9" id="KW-1185">Reference proteome</keyword>
<dbReference type="CDD" id="cd02440">
    <property type="entry name" value="AdoMet_MTases"/>
    <property type="match status" value="1"/>
</dbReference>
<proteinExistence type="predicted"/>
<dbReference type="Proteomes" id="UP000600026">
    <property type="component" value="Unassembled WGS sequence"/>
</dbReference>
<gene>
    <name evidence="6" type="ORF">Sxan_22340</name>
    <name evidence="7" type="ORF">Sxan_77060</name>
    <name evidence="8" type="ORF">Sxan_78720</name>
</gene>
<dbReference type="AlphaFoldDB" id="A0A919H4N0"/>
<dbReference type="RefSeq" id="WP_031147327.1">
    <property type="nucleotide sequence ID" value="NZ_BNEE01000005.1"/>
</dbReference>
<evidence type="ECO:0000313" key="6">
    <source>
        <dbReference type="EMBL" id="GHI84870.1"/>
    </source>
</evidence>
<feature type="domain" description="O-methyltransferase dimerisation" evidence="5">
    <location>
        <begin position="12"/>
        <end position="88"/>
    </location>
</feature>
<sequence>MTNNQPAPDRIMSLINGYWATGVIGASATHSVFTHLEDGAGTAAEVATRAAISERGAQSLLDGLVSIGLVTLAEGRYSNTAEASDYLVDGKPASLAGFAKVKLNHTGSLINLPEVVRVGGPLEDAETDKADNLHWADIVPAIAAVSVPAATAGLDALGIREAGEISVLDVGGGSGVYASIWLNANPEARATQLDWEPINAIAKRLVGENGVGDRFTTVNGDFHTTDFGSGEYDIALYSHIAHQEDAASNIEVFTRLRKALKPGGALVVSDYIVDDDRSGPAFPLLFAAEMLLKSNDGGTYRRADYQEWLLKAGFEEVSFHDAAPATMVIAR</sequence>
<name>A0A919H4N0_9ACTN</name>
<dbReference type="EMBL" id="BNEE01000005">
    <property type="protein sequence ID" value="GHI84870.1"/>
    <property type="molecule type" value="Genomic_DNA"/>
</dbReference>
<dbReference type="Pfam" id="PF08100">
    <property type="entry name" value="Dimerisation"/>
    <property type="match status" value="1"/>
</dbReference>
<dbReference type="InterPro" id="IPR012967">
    <property type="entry name" value="COMT_dimerisation"/>
</dbReference>
<dbReference type="PANTHER" id="PTHR43712">
    <property type="entry name" value="PUTATIVE (AFU_ORTHOLOGUE AFUA_4G14580)-RELATED"/>
    <property type="match status" value="1"/>
</dbReference>
<evidence type="ECO:0000256" key="2">
    <source>
        <dbReference type="ARBA" id="ARBA00022679"/>
    </source>
</evidence>
<dbReference type="InterPro" id="IPR036390">
    <property type="entry name" value="WH_DNA-bd_sf"/>
</dbReference>
<comment type="caution">
    <text evidence="7">The sequence shown here is derived from an EMBL/GenBank/DDBJ whole genome shotgun (WGS) entry which is preliminary data.</text>
</comment>
<dbReference type="GO" id="GO:0046983">
    <property type="term" value="F:protein dimerization activity"/>
    <property type="evidence" value="ECO:0007669"/>
    <property type="project" value="InterPro"/>
</dbReference>
<evidence type="ECO:0000313" key="9">
    <source>
        <dbReference type="Proteomes" id="UP000600026"/>
    </source>
</evidence>
<evidence type="ECO:0000259" key="5">
    <source>
        <dbReference type="Pfam" id="PF08100"/>
    </source>
</evidence>
<dbReference type="Pfam" id="PF00891">
    <property type="entry name" value="Methyltransf_2"/>
    <property type="match status" value="1"/>
</dbReference>
<evidence type="ECO:0000256" key="3">
    <source>
        <dbReference type="ARBA" id="ARBA00022691"/>
    </source>
</evidence>